<protein>
    <submittedName>
        <fullName evidence="2">Stevor</fullName>
    </submittedName>
</protein>
<dbReference type="AlphaFoldDB" id="A0A060RQT4"/>
<evidence type="ECO:0000313" key="2">
    <source>
        <dbReference type="EMBL" id="CDO61905.1"/>
    </source>
</evidence>
<reference evidence="2" key="1">
    <citation type="submission" date="2014-01" db="EMBL/GenBank/DDBJ databases">
        <authorList>
            <person name="Aslett M."/>
        </authorList>
    </citation>
    <scope>NUCLEOTIDE SEQUENCE</scope>
    <source>
        <strain evidence="2">CDC</strain>
    </source>
</reference>
<dbReference type="Pfam" id="PF17410">
    <property type="entry name" value="Stevor"/>
    <property type="match status" value="1"/>
</dbReference>
<evidence type="ECO:0000256" key="1">
    <source>
        <dbReference type="SAM" id="Phobius"/>
    </source>
</evidence>
<dbReference type="VEuPathDB" id="PlasmoDB:PRCDC_0053800"/>
<dbReference type="Proteomes" id="UP000027581">
    <property type="component" value="Unassembled WGS sequence"/>
</dbReference>
<organism evidence="2 3">
    <name type="scientific">Plasmodium reichenowi</name>
    <dbReference type="NCBI Taxonomy" id="5854"/>
    <lineage>
        <taxon>Eukaryota</taxon>
        <taxon>Sar</taxon>
        <taxon>Alveolata</taxon>
        <taxon>Apicomplexa</taxon>
        <taxon>Aconoidasida</taxon>
        <taxon>Haemosporida</taxon>
        <taxon>Plasmodiidae</taxon>
        <taxon>Plasmodium</taxon>
        <taxon>Plasmodium (Laverania)</taxon>
    </lineage>
</organism>
<dbReference type="PhylomeDB" id="A0A060RQT4"/>
<name>A0A060RQT4_PLARE</name>
<feature type="transmembrane region" description="Helical" evidence="1">
    <location>
        <begin position="263"/>
        <end position="287"/>
    </location>
</feature>
<dbReference type="InterPro" id="IPR006374">
    <property type="entry name" value="VSA_Stevor"/>
</dbReference>
<feature type="transmembrane region" description="Helical" evidence="1">
    <location>
        <begin position="6"/>
        <end position="23"/>
    </location>
</feature>
<keyword evidence="1" id="KW-0812">Transmembrane</keyword>
<accession>A0A060RQT4</accession>
<keyword evidence="1" id="KW-0472">Membrane</keyword>
<keyword evidence="1" id="KW-1133">Transmembrane helix</keyword>
<proteinExistence type="predicted"/>
<feature type="transmembrane region" description="Helical" evidence="1">
    <location>
        <begin position="182"/>
        <end position="201"/>
    </location>
</feature>
<reference evidence="2" key="2">
    <citation type="submission" date="2014-05" db="EMBL/GenBank/DDBJ databases">
        <title>The genome sequences of chimpanzee malaria parasites reveal the path to human adaptation.</title>
        <authorList>
            <person name="Otto T.D."/>
            <person name="Rayner J.C."/>
            <person name="Boehme U."/>
            <person name="Pain A."/>
            <person name="Spottiswoode N."/>
            <person name="Sanders M."/>
            <person name="Quail M."/>
            <person name="Ollomo B."/>
            <person name="Renaud F."/>
            <person name="Thomas A.W."/>
            <person name="Prugnolle F."/>
            <person name="Conway D.J."/>
            <person name="Newbold C."/>
            <person name="Berriman M."/>
        </authorList>
    </citation>
    <scope>NUCLEOTIDE SEQUENCE [LARGE SCALE GENOMIC DNA]</scope>
    <source>
        <strain evidence="2">CDC</strain>
    </source>
</reference>
<keyword evidence="3" id="KW-1185">Reference proteome</keyword>
<dbReference type="VEuPathDB" id="PlasmoDB:PRG01_0303400"/>
<evidence type="ECO:0000313" key="3">
    <source>
        <dbReference type="Proteomes" id="UP000027581"/>
    </source>
</evidence>
<dbReference type="NCBIfam" id="TIGR01478">
    <property type="entry name" value="STEVOR"/>
    <property type="match status" value="1"/>
</dbReference>
<sequence>MNICYIKMLFFTFLINILVLSHYENFVNNHYNIILIKNNTQKTTIKSRLLAQTQNHNPHYHNDPELKEIIDKMNEEAIKKYQQTHEPYEQLQELVGKKVIKPIGGHVAEPMSTRENELLEIYEEMFGNGNHFMLKSGMSPNDDDGSDKSSTCECDDTNNTKLATAKGKDKYLKHLKGRCTRGIYSCSVVSAFLAWLGLAAAKTAAKGALAKYAGYETCLSSISIFSLPGRSTVLSALQAGTDVCASGASDLAGMISVPAMNAFYPWGIAALVLLILVVVLIILYIWLYRRRKNSWKHECKKHLCK</sequence>
<dbReference type="EMBL" id="HG810571">
    <property type="protein sequence ID" value="CDO61905.1"/>
    <property type="molecule type" value="Genomic_DNA"/>
</dbReference>
<gene>
    <name evidence="2" type="ORF">PRCDC_0053800</name>
</gene>